<dbReference type="Gene3D" id="3.40.50.300">
    <property type="entry name" value="P-loop containing nucleotide triphosphate hydrolases"/>
    <property type="match status" value="1"/>
</dbReference>
<dbReference type="Pfam" id="PF16360">
    <property type="entry name" value="GTP-bdg_M"/>
    <property type="match status" value="1"/>
</dbReference>
<evidence type="ECO:0000256" key="6">
    <source>
        <dbReference type="HAMAP-Rule" id="MF_00900"/>
    </source>
</evidence>
<dbReference type="PROSITE" id="PS51705">
    <property type="entry name" value="G_HFLX"/>
    <property type="match status" value="1"/>
</dbReference>
<keyword evidence="1 6" id="KW-0963">Cytoplasm</keyword>
<dbReference type="PRINTS" id="PR00326">
    <property type="entry name" value="GTP1OBG"/>
</dbReference>
<evidence type="ECO:0000313" key="10">
    <source>
        <dbReference type="Proteomes" id="UP000642748"/>
    </source>
</evidence>
<dbReference type="InterPro" id="IPR025121">
    <property type="entry name" value="GTPase_HflX_N"/>
</dbReference>
<dbReference type="InterPro" id="IPR045498">
    <property type="entry name" value="HflX_C"/>
</dbReference>
<dbReference type="Gene3D" id="6.10.250.2860">
    <property type="match status" value="1"/>
</dbReference>
<reference evidence="9" key="1">
    <citation type="submission" date="2021-01" db="EMBL/GenBank/DDBJ databases">
        <title>Whole genome shotgun sequence of Rugosimonospora africana NBRC 104875.</title>
        <authorList>
            <person name="Komaki H."/>
            <person name="Tamura T."/>
        </authorList>
    </citation>
    <scope>NUCLEOTIDE SEQUENCE</scope>
    <source>
        <strain evidence="9">NBRC 104875</strain>
    </source>
</reference>
<dbReference type="SUPFAM" id="SSF52540">
    <property type="entry name" value="P-loop containing nucleoside triphosphate hydrolases"/>
    <property type="match status" value="1"/>
</dbReference>
<dbReference type="GO" id="GO:0043022">
    <property type="term" value="F:ribosome binding"/>
    <property type="evidence" value="ECO:0007669"/>
    <property type="project" value="TreeGrafter"/>
</dbReference>
<evidence type="ECO:0000313" key="9">
    <source>
        <dbReference type="EMBL" id="GIH13748.1"/>
    </source>
</evidence>
<dbReference type="CDD" id="cd01878">
    <property type="entry name" value="HflX"/>
    <property type="match status" value="1"/>
</dbReference>
<comment type="subunit">
    <text evidence="6">Monomer. Associates with the 50S ribosomal subunit.</text>
</comment>
<organism evidence="9 10">
    <name type="scientific">Rugosimonospora africana</name>
    <dbReference type="NCBI Taxonomy" id="556532"/>
    <lineage>
        <taxon>Bacteria</taxon>
        <taxon>Bacillati</taxon>
        <taxon>Actinomycetota</taxon>
        <taxon>Actinomycetes</taxon>
        <taxon>Micromonosporales</taxon>
        <taxon>Micromonosporaceae</taxon>
        <taxon>Rugosimonospora</taxon>
    </lineage>
</organism>
<dbReference type="FunFam" id="3.40.50.11060:FF:000001">
    <property type="entry name" value="GTPase HflX"/>
    <property type="match status" value="1"/>
</dbReference>
<evidence type="ECO:0000256" key="5">
    <source>
        <dbReference type="ARBA" id="ARBA00023134"/>
    </source>
</evidence>
<dbReference type="InterPro" id="IPR027417">
    <property type="entry name" value="P-loop_NTPase"/>
</dbReference>
<comment type="similarity">
    <text evidence="6">Belongs to the TRAFAC class OBG-HflX-like GTPase superfamily. HflX GTPase family.</text>
</comment>
<feature type="region of interest" description="Disordered" evidence="7">
    <location>
        <begin position="290"/>
        <end position="314"/>
    </location>
</feature>
<comment type="subcellular location">
    <subcellularLocation>
        <location evidence="6">Cytoplasm</location>
    </subcellularLocation>
    <text evidence="6">May associate with membranes.</text>
</comment>
<dbReference type="PANTHER" id="PTHR10229:SF0">
    <property type="entry name" value="GTP-BINDING PROTEIN 6-RELATED"/>
    <property type="match status" value="1"/>
</dbReference>
<dbReference type="PANTHER" id="PTHR10229">
    <property type="entry name" value="GTP-BINDING PROTEIN HFLX"/>
    <property type="match status" value="1"/>
</dbReference>
<keyword evidence="3 6" id="KW-0547">Nucleotide-binding</keyword>
<proteinExistence type="inferred from homology"/>
<dbReference type="InterPro" id="IPR030394">
    <property type="entry name" value="G_HFLX_dom"/>
</dbReference>
<keyword evidence="10" id="KW-1185">Reference proteome</keyword>
<dbReference type="Proteomes" id="UP000642748">
    <property type="component" value="Unassembled WGS sequence"/>
</dbReference>
<evidence type="ECO:0000256" key="2">
    <source>
        <dbReference type="ARBA" id="ARBA00022723"/>
    </source>
</evidence>
<name>A0A8J3QQR7_9ACTN</name>
<dbReference type="Pfam" id="PF13167">
    <property type="entry name" value="GTP-bdg_N"/>
    <property type="match status" value="1"/>
</dbReference>
<evidence type="ECO:0000256" key="7">
    <source>
        <dbReference type="SAM" id="MobiDB-lite"/>
    </source>
</evidence>
<dbReference type="GO" id="GO:0005525">
    <property type="term" value="F:GTP binding"/>
    <property type="evidence" value="ECO:0007669"/>
    <property type="project" value="UniProtKB-UniRule"/>
</dbReference>
<evidence type="ECO:0000256" key="4">
    <source>
        <dbReference type="ARBA" id="ARBA00022842"/>
    </source>
</evidence>
<dbReference type="NCBIfam" id="TIGR03156">
    <property type="entry name" value="GTP_HflX"/>
    <property type="match status" value="1"/>
</dbReference>
<dbReference type="InterPro" id="IPR042108">
    <property type="entry name" value="GTPase_HflX_N_sf"/>
</dbReference>
<evidence type="ECO:0000256" key="3">
    <source>
        <dbReference type="ARBA" id="ARBA00022741"/>
    </source>
</evidence>
<dbReference type="Gene3D" id="3.40.50.11060">
    <property type="entry name" value="GTPase HflX, N-terminal domain"/>
    <property type="match status" value="1"/>
</dbReference>
<dbReference type="InterPro" id="IPR006073">
    <property type="entry name" value="GTP-bd"/>
</dbReference>
<dbReference type="InterPro" id="IPR016496">
    <property type="entry name" value="GTPase_HflX"/>
</dbReference>
<protein>
    <recommendedName>
        <fullName evidence="6">GTPase HflX</fullName>
    </recommendedName>
    <alternativeName>
        <fullName evidence="6">GTP-binding protein HflX</fullName>
    </alternativeName>
</protein>
<keyword evidence="4" id="KW-0460">Magnesium</keyword>
<sequence length="583" mass="63658">MAPASPTQVVSRPMADASAVTATRMVMEKPALGRALLGTMILSARGRPRAGRPDGVVRPLLVLFLARLKNVDAASPWSCHACRNMTDEFFTDELTSGDRDRFDDLSSVPDYDDEVDVNTGDLELEERHALRRVVGLSTELSDITEVEYRQLRLERVVLVGVWTEGSVADAENSLTELAALAETAGSQVLEGLIQRRGRPDASTFIGRGKVDELRSVVLSTGADTVICDGELSPGQLRTLEQQTKVKVIDRTALILDIFAQHAKSKEGKAQVELAQLQYFLPRLRGWGEALSRQTGGSGRGGGAGGGVGLRGPGETKLETDRRRIRTRISRLKREISAMRTIRDTKRSGRLRNAIPAVAIAGYTNAGKSSLLNRLTGAGVLVEDALFATLDPTTRRAQTSDGRIYTLSDTVGFVRHLPHQLVEAFRSTLEEVGQADLMVHVVDGAHPDPEEQVRAVHEVLAEVGADKLPELLVVNKVDAASEEILLRLKREWPDAVFVSARTGRGIEQLQAAIEARLPRPAVEMSVLLPYDRGDLVARIHRRGEVLETEHRDGGTFMRVRVSELLAADLSRYLVTVSSIGAHPQ</sequence>
<dbReference type="AlphaFoldDB" id="A0A8J3QQR7"/>
<dbReference type="GO" id="GO:0046872">
    <property type="term" value="F:metal ion binding"/>
    <property type="evidence" value="ECO:0007669"/>
    <property type="project" value="UniProtKB-KW"/>
</dbReference>
<comment type="caution">
    <text evidence="9">The sequence shown here is derived from an EMBL/GenBank/DDBJ whole genome shotgun (WGS) entry which is preliminary data.</text>
</comment>
<keyword evidence="5 6" id="KW-0342">GTP-binding</keyword>
<feature type="compositionally biased region" description="Gly residues" evidence="7">
    <location>
        <begin position="295"/>
        <end position="311"/>
    </location>
</feature>
<gene>
    <name evidence="6 9" type="primary">hflX</name>
    <name evidence="9" type="ORF">Raf01_19200</name>
</gene>
<dbReference type="Pfam" id="PF01926">
    <property type="entry name" value="MMR_HSR1"/>
    <property type="match status" value="1"/>
</dbReference>
<feature type="domain" description="Hflx-type G" evidence="8">
    <location>
        <begin position="355"/>
        <end position="520"/>
    </location>
</feature>
<evidence type="ECO:0000259" key="8">
    <source>
        <dbReference type="PROSITE" id="PS51705"/>
    </source>
</evidence>
<dbReference type="GO" id="GO:0003924">
    <property type="term" value="F:GTPase activity"/>
    <property type="evidence" value="ECO:0007669"/>
    <property type="project" value="UniProtKB-UniRule"/>
</dbReference>
<dbReference type="EMBL" id="BONZ01000016">
    <property type="protein sequence ID" value="GIH13748.1"/>
    <property type="molecule type" value="Genomic_DNA"/>
</dbReference>
<accession>A0A8J3QQR7</accession>
<evidence type="ECO:0000256" key="1">
    <source>
        <dbReference type="ARBA" id="ARBA00022490"/>
    </source>
</evidence>
<comment type="function">
    <text evidence="6">GTPase that associates with the 50S ribosomal subunit and may have a role during protein synthesis or ribosome biogenesis.</text>
</comment>
<dbReference type="Pfam" id="PF19275">
    <property type="entry name" value="HflX_C"/>
    <property type="match status" value="1"/>
</dbReference>
<dbReference type="InterPro" id="IPR032305">
    <property type="entry name" value="GTP-bd_M"/>
</dbReference>
<dbReference type="GO" id="GO:0005737">
    <property type="term" value="C:cytoplasm"/>
    <property type="evidence" value="ECO:0007669"/>
    <property type="project" value="UniProtKB-SubCell"/>
</dbReference>
<keyword evidence="2" id="KW-0479">Metal-binding</keyword>
<dbReference type="HAMAP" id="MF_00900">
    <property type="entry name" value="GTPase_HflX"/>
    <property type="match status" value="1"/>
</dbReference>